<feature type="domain" description="PPM-type phosphatase" evidence="1">
    <location>
        <begin position="7"/>
        <end position="235"/>
    </location>
</feature>
<protein>
    <submittedName>
        <fullName evidence="2">Protein phosphatase</fullName>
        <ecNumber evidence="2">3.1.3.16</ecNumber>
    </submittedName>
</protein>
<dbReference type="PANTHER" id="PTHR47992">
    <property type="entry name" value="PROTEIN PHOSPHATASE"/>
    <property type="match status" value="1"/>
</dbReference>
<organism evidence="2 3">
    <name type="scientific">Mariprofundus aestuarium</name>
    <dbReference type="NCBI Taxonomy" id="1921086"/>
    <lineage>
        <taxon>Bacteria</taxon>
        <taxon>Pseudomonadati</taxon>
        <taxon>Pseudomonadota</taxon>
        <taxon>Candidatius Mariprofundia</taxon>
        <taxon>Mariprofundales</taxon>
        <taxon>Mariprofundaceae</taxon>
        <taxon>Mariprofundus</taxon>
    </lineage>
</organism>
<accession>A0A2K8L0I1</accession>
<gene>
    <name evidence="2" type="ORF">Ga0123461_1291</name>
</gene>
<sequence length="235" mass="25190">MIMDDINYGHATHVGHVSKQNDDSYLVDTSTGLWIVSDGLGGHESGDVASAIVVESIAKSVQKGLGLVDALAVAHKAILKARSKGKGSTGMAATAVALKLNGNQYEVGWIGDSRAYLWDQKLHQLTSDHTYVQRLVDDGELEAEEAQRHPERSFLTQALGTLRTQDVSPETISGHLSHENQVMLCSDGLTDELSDVQIASILGQEMSEQKKVDSLIQSALDNGGSDNITVLLISV</sequence>
<dbReference type="GO" id="GO:0004722">
    <property type="term" value="F:protein serine/threonine phosphatase activity"/>
    <property type="evidence" value="ECO:0007669"/>
    <property type="project" value="UniProtKB-EC"/>
</dbReference>
<dbReference type="InterPro" id="IPR001932">
    <property type="entry name" value="PPM-type_phosphatase-like_dom"/>
</dbReference>
<dbReference type="RefSeq" id="WP_100277573.1">
    <property type="nucleotide sequence ID" value="NZ_CP018799.1"/>
</dbReference>
<evidence type="ECO:0000313" key="3">
    <source>
        <dbReference type="Proteomes" id="UP000231701"/>
    </source>
</evidence>
<dbReference type="SMART" id="SM00332">
    <property type="entry name" value="PP2Cc"/>
    <property type="match status" value="1"/>
</dbReference>
<name>A0A2K8L0I1_MARES</name>
<keyword evidence="2" id="KW-0378">Hydrolase</keyword>
<dbReference type="SMART" id="SM00331">
    <property type="entry name" value="PP2C_SIG"/>
    <property type="match status" value="1"/>
</dbReference>
<dbReference type="Proteomes" id="UP000231701">
    <property type="component" value="Chromosome"/>
</dbReference>
<dbReference type="EC" id="3.1.3.16" evidence="2"/>
<dbReference type="InterPro" id="IPR036457">
    <property type="entry name" value="PPM-type-like_dom_sf"/>
</dbReference>
<dbReference type="SUPFAM" id="SSF81606">
    <property type="entry name" value="PP2C-like"/>
    <property type="match status" value="1"/>
</dbReference>
<dbReference type="InterPro" id="IPR015655">
    <property type="entry name" value="PP2C"/>
</dbReference>
<evidence type="ECO:0000259" key="1">
    <source>
        <dbReference type="PROSITE" id="PS51746"/>
    </source>
</evidence>
<dbReference type="OrthoDB" id="5290303at2"/>
<dbReference type="PROSITE" id="PS51746">
    <property type="entry name" value="PPM_2"/>
    <property type="match status" value="1"/>
</dbReference>
<evidence type="ECO:0000313" key="2">
    <source>
        <dbReference type="EMBL" id="ATX79709.1"/>
    </source>
</evidence>
<dbReference type="AlphaFoldDB" id="A0A2K8L0I1"/>
<dbReference type="KEGG" id="maes:Ga0123461_1291"/>
<dbReference type="Gene3D" id="3.60.40.10">
    <property type="entry name" value="PPM-type phosphatase domain"/>
    <property type="match status" value="1"/>
</dbReference>
<keyword evidence="3" id="KW-1185">Reference proteome</keyword>
<dbReference type="CDD" id="cd00143">
    <property type="entry name" value="PP2Cc"/>
    <property type="match status" value="1"/>
</dbReference>
<dbReference type="EMBL" id="CP018799">
    <property type="protein sequence ID" value="ATX79709.1"/>
    <property type="molecule type" value="Genomic_DNA"/>
</dbReference>
<proteinExistence type="predicted"/>
<dbReference type="Pfam" id="PF13672">
    <property type="entry name" value="PP2C_2"/>
    <property type="match status" value="1"/>
</dbReference>
<reference evidence="2 3" key="1">
    <citation type="submission" date="2016-12" db="EMBL/GenBank/DDBJ databases">
        <title>Isolation and genomic insights into novel planktonic Zetaproteobacteria from stratified waters of the Chesapeake Bay.</title>
        <authorList>
            <person name="McAllister S.M."/>
            <person name="Kato S."/>
            <person name="Chan C.S."/>
            <person name="Chiu B.K."/>
            <person name="Field E.K."/>
        </authorList>
    </citation>
    <scope>NUCLEOTIDE SEQUENCE [LARGE SCALE GENOMIC DNA]</scope>
    <source>
        <strain evidence="2 3">CP-5</strain>
    </source>
</reference>